<evidence type="ECO:0000256" key="1">
    <source>
        <dbReference type="ARBA" id="ARBA00022857"/>
    </source>
</evidence>
<dbReference type="Gene3D" id="3.90.180.10">
    <property type="entry name" value="Medium-chain alcohol dehydrogenases, catalytic domain"/>
    <property type="match status" value="1"/>
</dbReference>
<dbReference type="InterPro" id="IPR036291">
    <property type="entry name" value="NAD(P)-bd_dom_sf"/>
</dbReference>
<dbReference type="AlphaFoldDB" id="A0A0R1PQZ7"/>
<evidence type="ECO:0000259" key="3">
    <source>
        <dbReference type="SMART" id="SM00829"/>
    </source>
</evidence>
<dbReference type="SMART" id="SM00829">
    <property type="entry name" value="PKS_ER"/>
    <property type="match status" value="1"/>
</dbReference>
<keyword evidence="1" id="KW-0521">NADP</keyword>
<organism evidence="4 5">
    <name type="scientific">Companilactobacillus paralimentarius DSM 13238 = JCM 10415</name>
    <dbReference type="NCBI Taxonomy" id="1122151"/>
    <lineage>
        <taxon>Bacteria</taxon>
        <taxon>Bacillati</taxon>
        <taxon>Bacillota</taxon>
        <taxon>Bacilli</taxon>
        <taxon>Lactobacillales</taxon>
        <taxon>Lactobacillaceae</taxon>
        <taxon>Companilactobacillus</taxon>
    </lineage>
</organism>
<dbReference type="InterPro" id="IPR013154">
    <property type="entry name" value="ADH-like_N"/>
</dbReference>
<gene>
    <name evidence="4" type="ORF">FD33_GL002022</name>
</gene>
<dbReference type="SUPFAM" id="SSF50129">
    <property type="entry name" value="GroES-like"/>
    <property type="match status" value="1"/>
</dbReference>
<accession>A0A0R1PQZ7</accession>
<sequence>MLMGGKLMKAIVVRKAGGPEVLNYEDVPTPQVKPGWSLVQIKGFGVNHSEIFTRQGLSPSVKFPRILGIECVGVVIDSTSDELKVGQKVISIMGEMGRDFDGSYAEDVLLPNEQIYPVQTDLKWSDLAAVPETFYTAFGSLKHLQIKADDSILIRSGASGVGVSTLRLLKAKYPTMKITGSVRSLKKKDVLLDAGYDSVIEDKNGHLQTDKKFNKILELVGPATLKDTFNHVLPYGIVCNTGELGGQWYMDGFEPISDIHEGALLTSLSSGEVNSQKLNEMLDYIKHYHVEVSPTKIYRLDQVKDAHEYLESGHNLGKVVIVNLIVMRLDMFMSDLFFCFLNYK</sequence>
<dbReference type="InterPro" id="IPR011032">
    <property type="entry name" value="GroES-like_sf"/>
</dbReference>
<evidence type="ECO:0000313" key="4">
    <source>
        <dbReference type="EMBL" id="KRL31427.1"/>
    </source>
</evidence>
<dbReference type="InterPro" id="IPR020843">
    <property type="entry name" value="ER"/>
</dbReference>
<dbReference type="Proteomes" id="UP000051908">
    <property type="component" value="Unassembled WGS sequence"/>
</dbReference>
<keyword evidence="2" id="KW-0560">Oxidoreductase</keyword>
<evidence type="ECO:0000313" key="5">
    <source>
        <dbReference type="Proteomes" id="UP000051908"/>
    </source>
</evidence>
<dbReference type="PANTHER" id="PTHR48106:SF18">
    <property type="entry name" value="QUINONE OXIDOREDUCTASE PIG3"/>
    <property type="match status" value="1"/>
</dbReference>
<keyword evidence="5" id="KW-1185">Reference proteome</keyword>
<dbReference type="PANTHER" id="PTHR48106">
    <property type="entry name" value="QUINONE OXIDOREDUCTASE PIG3-RELATED"/>
    <property type="match status" value="1"/>
</dbReference>
<dbReference type="GO" id="GO:0016651">
    <property type="term" value="F:oxidoreductase activity, acting on NAD(P)H"/>
    <property type="evidence" value="ECO:0007669"/>
    <property type="project" value="TreeGrafter"/>
</dbReference>
<feature type="domain" description="Enoyl reductase (ER)" evidence="3">
    <location>
        <begin position="17"/>
        <end position="321"/>
    </location>
</feature>
<dbReference type="Pfam" id="PF13602">
    <property type="entry name" value="ADH_zinc_N_2"/>
    <property type="match status" value="1"/>
</dbReference>
<dbReference type="EMBL" id="AZES01000046">
    <property type="protein sequence ID" value="KRL31427.1"/>
    <property type="molecule type" value="Genomic_DNA"/>
</dbReference>
<dbReference type="SUPFAM" id="SSF51735">
    <property type="entry name" value="NAD(P)-binding Rossmann-fold domains"/>
    <property type="match status" value="1"/>
</dbReference>
<reference evidence="4 5" key="1">
    <citation type="journal article" date="2015" name="Genome Announc.">
        <title>Expanding the biotechnology potential of lactobacilli through comparative genomics of 213 strains and associated genera.</title>
        <authorList>
            <person name="Sun Z."/>
            <person name="Harris H.M."/>
            <person name="McCann A."/>
            <person name="Guo C."/>
            <person name="Argimon S."/>
            <person name="Zhang W."/>
            <person name="Yang X."/>
            <person name="Jeffery I.B."/>
            <person name="Cooney J.C."/>
            <person name="Kagawa T.F."/>
            <person name="Liu W."/>
            <person name="Song Y."/>
            <person name="Salvetti E."/>
            <person name="Wrobel A."/>
            <person name="Rasinkangas P."/>
            <person name="Parkhill J."/>
            <person name="Rea M.C."/>
            <person name="O'Sullivan O."/>
            <person name="Ritari J."/>
            <person name="Douillard F.P."/>
            <person name="Paul Ross R."/>
            <person name="Yang R."/>
            <person name="Briner A.E."/>
            <person name="Felis G.E."/>
            <person name="de Vos W.M."/>
            <person name="Barrangou R."/>
            <person name="Klaenhammer T.R."/>
            <person name="Caufield P.W."/>
            <person name="Cui Y."/>
            <person name="Zhang H."/>
            <person name="O'Toole P.W."/>
        </authorList>
    </citation>
    <scope>NUCLEOTIDE SEQUENCE [LARGE SCALE GENOMIC DNA]</scope>
    <source>
        <strain evidence="4 5">DSM 13238</strain>
    </source>
</reference>
<dbReference type="PATRIC" id="fig|1122151.5.peg.2090"/>
<name>A0A0R1PQZ7_9LACO</name>
<protein>
    <submittedName>
        <fullName evidence="4">Dehydrogenase</fullName>
    </submittedName>
</protein>
<comment type="caution">
    <text evidence="4">The sequence shown here is derived from an EMBL/GenBank/DDBJ whole genome shotgun (WGS) entry which is preliminary data.</text>
</comment>
<dbReference type="Gene3D" id="3.40.50.720">
    <property type="entry name" value="NAD(P)-binding Rossmann-like Domain"/>
    <property type="match status" value="1"/>
</dbReference>
<evidence type="ECO:0000256" key="2">
    <source>
        <dbReference type="ARBA" id="ARBA00023002"/>
    </source>
</evidence>
<dbReference type="Pfam" id="PF08240">
    <property type="entry name" value="ADH_N"/>
    <property type="match status" value="1"/>
</dbReference>
<dbReference type="GO" id="GO:0070402">
    <property type="term" value="F:NADPH binding"/>
    <property type="evidence" value="ECO:0007669"/>
    <property type="project" value="TreeGrafter"/>
</dbReference>
<proteinExistence type="predicted"/>